<keyword evidence="8" id="KW-0445">Lipid transport</keyword>
<dbReference type="Pfam" id="PF13329">
    <property type="entry name" value="ATG2_CAD"/>
    <property type="match status" value="2"/>
</dbReference>
<evidence type="ECO:0000256" key="10">
    <source>
        <dbReference type="ARBA" id="ARBA00024479"/>
    </source>
</evidence>
<reference evidence="13 14" key="1">
    <citation type="journal article" date="2023" name="Insect Mol. Biol.">
        <title>Genome sequencing provides insights into the evolution of gene families encoding plant cell wall-degrading enzymes in longhorned beetles.</title>
        <authorList>
            <person name="Shin N.R."/>
            <person name="Okamura Y."/>
            <person name="Kirsch R."/>
            <person name="Pauchet Y."/>
        </authorList>
    </citation>
    <scope>NUCLEOTIDE SEQUENCE [LARGE SCALE GENOMIC DNA]</scope>
    <source>
        <strain evidence="13">EAD_L_NR</strain>
    </source>
</reference>
<feature type="region of interest" description="Disordered" evidence="12">
    <location>
        <begin position="287"/>
        <end position="311"/>
    </location>
</feature>
<organism evidence="13 14">
    <name type="scientific">Exocentrus adspersus</name>
    <dbReference type="NCBI Taxonomy" id="1586481"/>
    <lineage>
        <taxon>Eukaryota</taxon>
        <taxon>Metazoa</taxon>
        <taxon>Ecdysozoa</taxon>
        <taxon>Arthropoda</taxon>
        <taxon>Hexapoda</taxon>
        <taxon>Insecta</taxon>
        <taxon>Pterygota</taxon>
        <taxon>Neoptera</taxon>
        <taxon>Endopterygota</taxon>
        <taxon>Coleoptera</taxon>
        <taxon>Polyphaga</taxon>
        <taxon>Cucujiformia</taxon>
        <taxon>Chrysomeloidea</taxon>
        <taxon>Cerambycidae</taxon>
        <taxon>Lamiinae</taxon>
        <taxon>Acanthocinini</taxon>
        <taxon>Exocentrus</taxon>
    </lineage>
</organism>
<evidence type="ECO:0000256" key="2">
    <source>
        <dbReference type="ARBA" id="ARBA00004623"/>
    </source>
</evidence>
<dbReference type="InterPro" id="IPR026849">
    <property type="entry name" value="ATG2"/>
</dbReference>
<comment type="catalytic activity">
    <reaction evidence="11">
        <text>a 1,2-diacyl-sn-glycero-3-phosphoethanolamine(in) = a 1,2-diacyl-sn-glycero-3-phosphoethanolamine(out)</text>
        <dbReference type="Rhea" id="RHEA:38895"/>
        <dbReference type="ChEBI" id="CHEBI:64612"/>
    </reaction>
</comment>
<evidence type="ECO:0000256" key="1">
    <source>
        <dbReference type="ARBA" id="ARBA00004406"/>
    </source>
</evidence>
<evidence type="ECO:0000313" key="14">
    <source>
        <dbReference type="Proteomes" id="UP001159042"/>
    </source>
</evidence>
<name>A0AAV8WCA0_9CUCU</name>
<accession>A0AAV8WCA0</accession>
<dbReference type="Proteomes" id="UP001159042">
    <property type="component" value="Unassembled WGS sequence"/>
</dbReference>
<dbReference type="GO" id="GO:0034727">
    <property type="term" value="P:piecemeal microautophagy of the nucleus"/>
    <property type="evidence" value="ECO:0007669"/>
    <property type="project" value="TreeGrafter"/>
</dbReference>
<feature type="region of interest" description="Disordered" evidence="12">
    <location>
        <begin position="456"/>
        <end position="484"/>
    </location>
</feature>
<proteinExistence type="inferred from homology"/>
<evidence type="ECO:0000313" key="13">
    <source>
        <dbReference type="EMBL" id="KAJ8924233.1"/>
    </source>
</evidence>
<evidence type="ECO:0000256" key="6">
    <source>
        <dbReference type="ARBA" id="ARBA00022824"/>
    </source>
</evidence>
<evidence type="ECO:0000256" key="11">
    <source>
        <dbReference type="ARBA" id="ARBA00024615"/>
    </source>
</evidence>
<comment type="caution">
    <text evidence="13">The sequence shown here is derived from an EMBL/GenBank/DDBJ whole genome shotgun (WGS) entry which is preliminary data.</text>
</comment>
<dbReference type="GO" id="GO:0061908">
    <property type="term" value="C:phagophore"/>
    <property type="evidence" value="ECO:0007669"/>
    <property type="project" value="TreeGrafter"/>
</dbReference>
<dbReference type="GO" id="GO:0034045">
    <property type="term" value="C:phagophore assembly site membrane"/>
    <property type="evidence" value="ECO:0007669"/>
    <property type="project" value="UniProtKB-SubCell"/>
</dbReference>
<dbReference type="PANTHER" id="PTHR13190:SF1">
    <property type="entry name" value="AUTOPHAGY-RELATED 2, ISOFORM A"/>
    <property type="match status" value="1"/>
</dbReference>
<dbReference type="GO" id="GO:0006869">
    <property type="term" value="P:lipid transport"/>
    <property type="evidence" value="ECO:0007669"/>
    <property type="project" value="UniProtKB-KW"/>
</dbReference>
<dbReference type="EMBL" id="JANEYG010000003">
    <property type="protein sequence ID" value="KAJ8924233.1"/>
    <property type="molecule type" value="Genomic_DNA"/>
</dbReference>
<evidence type="ECO:0000256" key="4">
    <source>
        <dbReference type="ARBA" id="ARBA00018070"/>
    </source>
</evidence>
<comment type="similarity">
    <text evidence="3">Belongs to the ATG2 family.</text>
</comment>
<feature type="region of interest" description="Disordered" evidence="12">
    <location>
        <begin position="1696"/>
        <end position="1717"/>
    </location>
</feature>
<dbReference type="GO" id="GO:0000422">
    <property type="term" value="P:autophagy of mitochondrion"/>
    <property type="evidence" value="ECO:0007669"/>
    <property type="project" value="TreeGrafter"/>
</dbReference>
<dbReference type="GO" id="GO:0043495">
    <property type="term" value="F:protein-membrane adaptor activity"/>
    <property type="evidence" value="ECO:0007669"/>
    <property type="project" value="TreeGrafter"/>
</dbReference>
<evidence type="ECO:0000256" key="8">
    <source>
        <dbReference type="ARBA" id="ARBA00023055"/>
    </source>
</evidence>
<comment type="subcellular location">
    <subcellularLocation>
        <location evidence="1">Endoplasmic reticulum membrane</location>
        <topology evidence="1">Peripheral membrane protein</topology>
    </subcellularLocation>
    <subcellularLocation>
        <location evidence="2">Preautophagosomal structure membrane</location>
        <topology evidence="2">Peripheral membrane protein</topology>
    </subcellularLocation>
</comment>
<keyword evidence="5" id="KW-0813">Transport</keyword>
<dbReference type="GO" id="GO:0005789">
    <property type="term" value="C:endoplasmic reticulum membrane"/>
    <property type="evidence" value="ECO:0007669"/>
    <property type="project" value="UniProtKB-SubCell"/>
</dbReference>
<evidence type="ECO:0000256" key="7">
    <source>
        <dbReference type="ARBA" id="ARBA00023006"/>
    </source>
</evidence>
<keyword evidence="7" id="KW-0072">Autophagy</keyword>
<keyword evidence="14" id="KW-1185">Reference proteome</keyword>
<comment type="catalytic activity">
    <reaction evidence="10">
        <text>a 1,2-diacyl-sn-glycero-3-phospho-L-serine(in) = a 1,2-diacyl-sn-glycero-3-phospho-L-serine(out)</text>
        <dbReference type="Rhea" id="RHEA:38663"/>
        <dbReference type="ChEBI" id="CHEBI:57262"/>
    </reaction>
</comment>
<evidence type="ECO:0000256" key="9">
    <source>
        <dbReference type="ARBA" id="ARBA00023136"/>
    </source>
</evidence>
<dbReference type="GO" id="GO:0061709">
    <property type="term" value="P:reticulophagy"/>
    <property type="evidence" value="ECO:0007669"/>
    <property type="project" value="TreeGrafter"/>
</dbReference>
<keyword evidence="6" id="KW-0256">Endoplasmic reticulum</keyword>
<sequence length="2035" mass="228723">MSWYHKIAVPDFVKKTACRYLLQRYLGHFFEEELNRKQLNIDLYDGTGTVENISLDVQALNELGEQQNWPMEFVDGYVQKIYLRVPWSSILKDGCYIEVTGLKLTIQPKQRHESATSLFESMWNSMTSSMQLAEECAKRDAEMAPNETQRFEGLELFAQTIDSILNRVKVKFVDTVIQIEHVPQDSSTGVGIVINIDTIDYLDESGSDPSPEEATDLTNQDSKKAYLVHSFTAKKFIVQGVSLSTVEFSSKARTFSRSVLLSQSYQSDKQKDDSFVTVLDSSNLHDDERFHSADEDASSKESSPERSSELDNDRHVILLGKLSGVQEIRVRLKQSEDLVGPKVSMEMNLGPLVLFCSPRQLYVLIELAKGLATPEIEDTSNVVPRTRCVQRPMTGLDYQRVEQDLHSQIQGLSNFHIGGLQGAHGWSTAPLDESDTDDNFLPMKGASSGMYDSTLSGVSSSMDSSTNSSILSSATEQSQRTRRRMNNIETDPTAEISYFQIRLASLALVLLQEDILVKPVDSDHILAASSVHQMQQTAQHFFDNIGQVVITAYGVKGFETTKPAFENACSLNHLRLLAAPIQIEGDEKTTLSAFSITAQIVAAKMELLECLYSIPEGPVEYVPLLTFEDPAQTASPITAKPSFKMNFKHIEKTAKRCSRRSCGPRTDISRFNVWNRRPQLEQTALESKLDLRITSPTMNIKLRFPIPDFRPPHDMNKVPWWKRHVRPDFISLVLNEALFKSCFQTSQTFQEYNIQSRGVDVVYYESRNSVGLPIGKAGYDEKYASAMDELLQCRLTLKIFPQKSEDLFQEEYKLPEQDPMTSSCYGAFVNQRNEEPSPFSAKKVVHESDTPHSTQKDDAEELILPGDKQEIYEFINTTMDNCLVRVEIFFPKLSLQLQSKHVYELIYNRINNDLLLWEASAPKPKTQNLYSAPSYPTYGGFGAGLPNEGPDVFKLCKSGIQYESESESDEDSEEIGGNIFYSTCDSRMKFSAKNQQLSDTESKGKQQSNFVLNIQIGQGLANLNPPFRDVTMNNVIPGQQGEFLLSLEDANIFIVSGYRGDSDLGYVCAQVHNFQLHHCDMTSIPNVRGPLKEVGSAPSRHLHPTIQKSESGMLATAKNRGGSREMLTVAIKIQANHETHNVKTVQISLGINKATLKHRMCNEPNTWISQLLDFFNAQDYPIPGYQAKDVLIELHLHLWDCSIDYRPLYLPIRCAMTVGNFSMSSHLSAQANTSTLRFIFEECALFLSEKAPPRNGVASIAPVDLKRDYVCVVDLGIFEISLKTTDKKSGISPHIDLRASNDILNIRTCSDSGRALMQLITYFAEDGDIISSSPATNEKTPYSSPKHQVEPQLVNVEPEESAHNLSESEHEYIQSMLTDALRESESEEGEHDCSNEVGAKVFFFPDESLNPSQGKPLPPLLQITEELGDIYYKSPSDAQDDDEYCIVDADKELGMFPKSGEPEITWFTSDRVQIIENFVSVPVSRPDALKTPEDFPTPTMRYTLMEMSVVWQMYGGNDFKLQDKENRKKTVNFSDTALDTISFSNRNSDSVRMTSSSSKRLADIPWTQRGGPSRDHSVLMELHLNKMRFVHETYPETTKEASRQVLIVSEVEIWDRLECSQMNKFLYEFTSKDRPKQTNSNMVVIKAVHIRPDPKLTTQECILKVSLLPLRLNIDQDSLLFLIAYFHELAGGSSATSEDNLSTSSKHGTPVHQPPVLTVGEGNEELIKQHARKVVDENLIMLIEENRTQPELDETADEPSTSSVPDDVPIYFRAIIFTPDVPIRLDYQGKRVDMTHGSLPGLLMGLGQLNCSELRLKSVAYRHGLLGFDKLMSYLLQEWLNDIKKNQLPSLLGGVGPMHSLGVRDLFWLPIEQFQKDGRIVRGLQRGANSFTTSTAMAALELTSRIIHLIQITAETAYDMLSAGPSVRRRGKTKGKKKRYRQPRDIREGVTNAYNVVCEGIGETSDNILQVVSREKEQKGYSGVVGGVLRQIPPTILKPVIIASEATSNVLGGMRSQFAPDARREANQKWRSDDE</sequence>
<dbReference type="GO" id="GO:0000045">
    <property type="term" value="P:autophagosome assembly"/>
    <property type="evidence" value="ECO:0007669"/>
    <property type="project" value="TreeGrafter"/>
</dbReference>
<evidence type="ECO:0000256" key="5">
    <source>
        <dbReference type="ARBA" id="ARBA00022448"/>
    </source>
</evidence>
<gene>
    <name evidence="13" type="ORF">NQ315_007024</name>
</gene>
<protein>
    <recommendedName>
        <fullName evidence="4">Autophagy-related protein 2</fullName>
    </recommendedName>
</protein>
<dbReference type="GO" id="GO:0061723">
    <property type="term" value="P:glycophagy"/>
    <property type="evidence" value="ECO:0007669"/>
    <property type="project" value="TreeGrafter"/>
</dbReference>
<dbReference type="PANTHER" id="PTHR13190">
    <property type="entry name" value="AUTOPHAGY-RELATED 2, ISOFORM A"/>
    <property type="match status" value="1"/>
</dbReference>
<dbReference type="GO" id="GO:0032266">
    <property type="term" value="F:phosphatidylinositol-3-phosphate binding"/>
    <property type="evidence" value="ECO:0007669"/>
    <property type="project" value="TreeGrafter"/>
</dbReference>
<evidence type="ECO:0000256" key="3">
    <source>
        <dbReference type="ARBA" id="ARBA00009714"/>
    </source>
</evidence>
<feature type="compositionally biased region" description="Low complexity" evidence="12">
    <location>
        <begin position="456"/>
        <end position="473"/>
    </location>
</feature>
<feature type="compositionally biased region" description="Polar residues" evidence="12">
    <location>
        <begin position="1696"/>
        <end position="1707"/>
    </location>
</feature>
<evidence type="ECO:0000256" key="12">
    <source>
        <dbReference type="SAM" id="MobiDB-lite"/>
    </source>
</evidence>
<keyword evidence="9" id="KW-0472">Membrane</keyword>